<dbReference type="EMBL" id="JATAAI010000056">
    <property type="protein sequence ID" value="KAK1732868.1"/>
    <property type="molecule type" value="Genomic_DNA"/>
</dbReference>
<dbReference type="PROSITE" id="PS00018">
    <property type="entry name" value="EF_HAND_1"/>
    <property type="match status" value="1"/>
</dbReference>
<comment type="caution">
    <text evidence="3">The sequence shown here is derived from an EMBL/GenBank/DDBJ whole genome shotgun (WGS) entry which is preliminary data.</text>
</comment>
<dbReference type="Gene3D" id="1.25.40.10">
    <property type="entry name" value="Tetratricopeptide repeat domain"/>
    <property type="match status" value="1"/>
</dbReference>
<evidence type="ECO:0000256" key="2">
    <source>
        <dbReference type="SAM" id="MobiDB-lite"/>
    </source>
</evidence>
<protein>
    <submittedName>
        <fullName evidence="3">Uncharacterized protein</fullName>
    </submittedName>
</protein>
<reference evidence="3" key="1">
    <citation type="submission" date="2023-06" db="EMBL/GenBank/DDBJ databases">
        <title>Survivors Of The Sea: Transcriptome response of Skeletonema marinoi to long-term dormancy.</title>
        <authorList>
            <person name="Pinder M.I.M."/>
            <person name="Kourtchenko O."/>
            <person name="Robertson E.K."/>
            <person name="Larsson T."/>
            <person name="Maumus F."/>
            <person name="Osuna-Cruz C.M."/>
            <person name="Vancaester E."/>
            <person name="Stenow R."/>
            <person name="Vandepoele K."/>
            <person name="Ploug H."/>
            <person name="Bruchert V."/>
            <person name="Godhe A."/>
            <person name="Topel M."/>
        </authorList>
    </citation>
    <scope>NUCLEOTIDE SEQUENCE</scope>
    <source>
        <strain evidence="3">R05AC</strain>
    </source>
</reference>
<dbReference type="PANTHER" id="PTHR47932:SF44">
    <property type="entry name" value="MIOREX COMPLEX COMPONENT 1"/>
    <property type="match status" value="1"/>
</dbReference>
<keyword evidence="4" id="KW-1185">Reference proteome</keyword>
<gene>
    <name evidence="3" type="ORF">QTG54_016406</name>
</gene>
<feature type="region of interest" description="Disordered" evidence="2">
    <location>
        <begin position="1"/>
        <end position="76"/>
    </location>
</feature>
<dbReference type="PANTHER" id="PTHR47932">
    <property type="entry name" value="ATPASE EXPRESSION PROTEIN 3"/>
    <property type="match status" value="1"/>
</dbReference>
<dbReference type="AlphaFoldDB" id="A0AAD9D4M9"/>
<evidence type="ECO:0000313" key="4">
    <source>
        <dbReference type="Proteomes" id="UP001224775"/>
    </source>
</evidence>
<dbReference type="Proteomes" id="UP001224775">
    <property type="component" value="Unassembled WGS sequence"/>
</dbReference>
<sequence>MTMEYSPSKSSSVDNDNFFDDDSDSEDEMESDDEDDSHEQDALIQALTRTTVAGEPKLAKDLGPTIDDNDFDPDDYLDEEEFNKLMDDTMHGMDDSKGGDAEELKKIPGVVSNDFVAFKRHLQAELDAEGSSQDVSEEESRQLFDMMRTYFEDGNDIMSPSIEPFDNSIPSELQPMPEAKRSWDATTKPKETMYADDYIEWANSQDAQAQSIGSVAEQSREVSTFEQSNTFVTATATDKQQMLPKQLQEDNYHISELQQALPGMPMSRLEKISEEFERVLSYPSILRLAVAVRENMPDAFSPQCLVRKNLADAKFVFSQASSEGLIDSHLLNGMLQVQTNSGRIEPALRFYETEYTKNGVAPTTHSDRLVLEMLVKKKRLPRAFKLKQDIENEGRNLDLLSYGTLVEHYGKRGELGSALMLIQECVDIHGSPPGEKSLKSVRDMCEKRNLTKQVRLEQMVGKDPLEWIKRGEPLSKGKRRGSNMMYGLNRLVDI</sequence>
<evidence type="ECO:0000313" key="3">
    <source>
        <dbReference type="EMBL" id="KAK1732868.1"/>
    </source>
</evidence>
<feature type="compositionally biased region" description="Acidic residues" evidence="2">
    <location>
        <begin position="17"/>
        <end position="38"/>
    </location>
</feature>
<dbReference type="InterPro" id="IPR011990">
    <property type="entry name" value="TPR-like_helical_dom_sf"/>
</dbReference>
<evidence type="ECO:0000256" key="1">
    <source>
        <dbReference type="ARBA" id="ARBA00022737"/>
    </source>
</evidence>
<organism evidence="3 4">
    <name type="scientific">Skeletonema marinoi</name>
    <dbReference type="NCBI Taxonomy" id="267567"/>
    <lineage>
        <taxon>Eukaryota</taxon>
        <taxon>Sar</taxon>
        <taxon>Stramenopiles</taxon>
        <taxon>Ochrophyta</taxon>
        <taxon>Bacillariophyta</taxon>
        <taxon>Coscinodiscophyceae</taxon>
        <taxon>Thalassiosirophycidae</taxon>
        <taxon>Thalassiosirales</taxon>
        <taxon>Skeletonemataceae</taxon>
        <taxon>Skeletonema</taxon>
        <taxon>Skeletonema marinoi-dohrnii complex</taxon>
    </lineage>
</organism>
<feature type="compositionally biased region" description="Acidic residues" evidence="2">
    <location>
        <begin position="67"/>
        <end position="76"/>
    </location>
</feature>
<name>A0AAD9D4M9_9STRA</name>
<dbReference type="InterPro" id="IPR018247">
    <property type="entry name" value="EF_Hand_1_Ca_BS"/>
</dbReference>
<accession>A0AAD9D4M9</accession>
<proteinExistence type="predicted"/>
<keyword evidence="1" id="KW-0677">Repeat</keyword>